<keyword evidence="3" id="KW-1185">Reference proteome</keyword>
<feature type="transmembrane region" description="Helical" evidence="1">
    <location>
        <begin position="465"/>
        <end position="483"/>
    </location>
</feature>
<accession>A0ABZ0JNY6</accession>
<keyword evidence="1" id="KW-0812">Transmembrane</keyword>
<proteinExistence type="predicted"/>
<keyword evidence="1" id="KW-0472">Membrane</keyword>
<organism evidence="2 3">
    <name type="scientific">Xanthomonas rydalmerensis</name>
    <dbReference type="NCBI Taxonomy" id="3046274"/>
    <lineage>
        <taxon>Bacteria</taxon>
        <taxon>Pseudomonadati</taxon>
        <taxon>Pseudomonadota</taxon>
        <taxon>Gammaproteobacteria</taxon>
        <taxon>Lysobacterales</taxon>
        <taxon>Lysobacteraceae</taxon>
        <taxon>Xanthomonas</taxon>
    </lineage>
</organism>
<name>A0ABZ0JNY6_9XANT</name>
<reference evidence="2 3" key="1">
    <citation type="submission" date="2023-05" db="EMBL/GenBank/DDBJ databases">
        <title>Xanthomonas rydalmerenesis sp. nov., a novel Xanthomonas species isolated from Fragaria x ananassa.</title>
        <authorList>
            <person name="McKnight D.J.E."/>
            <person name="Wong-Bajracharya J."/>
            <person name="Okoh E.B."/>
            <person name="Snijders F."/>
            <person name="Lidbetter F."/>
            <person name="Webster J."/>
            <person name="Djordjevic S.P."/>
            <person name="Bogema D.R."/>
            <person name="Chapman T.A."/>
        </authorList>
    </citation>
    <scope>NUCLEOTIDE SEQUENCE [LARGE SCALE GENOMIC DNA]</scope>
    <source>
        <strain evidence="2 3">DAR34883</strain>
    </source>
</reference>
<dbReference type="Proteomes" id="UP001302020">
    <property type="component" value="Chromosome"/>
</dbReference>
<dbReference type="RefSeq" id="WP_317844568.1">
    <property type="nucleotide sequence ID" value="NZ_CP126170.1"/>
</dbReference>
<evidence type="ECO:0000256" key="1">
    <source>
        <dbReference type="SAM" id="Phobius"/>
    </source>
</evidence>
<protein>
    <submittedName>
        <fullName evidence="2">Uncharacterized protein</fullName>
    </submittedName>
</protein>
<sequence>MRNLRWQAHWLLPNLIPDPYRTDREYEREHDRKENERIRVPLELELRVNVIWGVELYGSAEVEGLYSGLEKLGWKGVAAWNEKDSVLRWVRERRSFGAWAWLNVGCVLGKERRGNAPPLIHNFTTLPPGVQSLTVCVHQITSSLTVMLVGFLLEESLAQRYATELNRDRTTYRRRSFRSRRSIQSIGPENQKREAIEVARRDLRRMVGNWFGQHIPGFFSGLKRPENFPTMELLTSQSGPIFHEPEHSPRNRFSGWRWALANVPPHETWTYKSSPGLQLSIDRFREQEEGLHILAALDVAAYPEEGMKHYGGKTMNAFLHVCQETLHGFLIHASTLEYLKEQSRDINATRENLKKARSGRRSVKRSLREISQFFDRTLGSPAIARELARESKDAGWYHHDCPSFTTPGWGDGDKPRELTEEIRGSINYLANRLIEEEVSIREHFEQVSAVLSVHESIKAQRRMEWLTVLALVVAFASLMVALLPRDKLAQDLDAFWQAGVTAFWQVAGK</sequence>
<dbReference type="EMBL" id="CP126172">
    <property type="protein sequence ID" value="WOS41531.1"/>
    <property type="molecule type" value="Genomic_DNA"/>
</dbReference>
<evidence type="ECO:0000313" key="3">
    <source>
        <dbReference type="Proteomes" id="UP001302020"/>
    </source>
</evidence>
<keyword evidence="1" id="KW-1133">Transmembrane helix</keyword>
<evidence type="ECO:0000313" key="2">
    <source>
        <dbReference type="EMBL" id="WOS41531.1"/>
    </source>
</evidence>
<gene>
    <name evidence="2" type="ORF">QN243_03410</name>
</gene>